<evidence type="ECO:0000313" key="3">
    <source>
        <dbReference type="EMBL" id="CAB4954695.1"/>
    </source>
</evidence>
<dbReference type="EMBL" id="CAEZYF010000034">
    <property type="protein sequence ID" value="CAB4746478.1"/>
    <property type="molecule type" value="Genomic_DNA"/>
</dbReference>
<name>A0A6J6TH50_9ZZZZ</name>
<evidence type="ECO:0000313" key="1">
    <source>
        <dbReference type="EMBL" id="CAB4365330.1"/>
    </source>
</evidence>
<dbReference type="AlphaFoldDB" id="A0A6J6TH50"/>
<sequence length="103" mass="11015">MLLIHQRLQLGRAERAHRVGLAGRDGAAEREAGDAVEAVEEAALGNPAAGQYVGHAAAIAQPGASGHGTIDTQLTRILQPSQRQREAGRIAFVSDHRRHELVR</sequence>
<dbReference type="EMBL" id="CAESGF010000028">
    <property type="protein sequence ID" value="CAB4365330.1"/>
    <property type="molecule type" value="Genomic_DNA"/>
</dbReference>
<organism evidence="2">
    <name type="scientific">freshwater metagenome</name>
    <dbReference type="NCBI Taxonomy" id="449393"/>
    <lineage>
        <taxon>unclassified sequences</taxon>
        <taxon>metagenomes</taxon>
        <taxon>ecological metagenomes</taxon>
    </lineage>
</organism>
<dbReference type="EMBL" id="CAFBMT010000028">
    <property type="protein sequence ID" value="CAB4954695.1"/>
    <property type="molecule type" value="Genomic_DNA"/>
</dbReference>
<accession>A0A6J6TH50</accession>
<evidence type="ECO:0000313" key="2">
    <source>
        <dbReference type="EMBL" id="CAB4746478.1"/>
    </source>
</evidence>
<gene>
    <name evidence="2" type="ORF">UFOPK2656_03263</name>
    <name evidence="3" type="ORF">UFOPK3651_03090</name>
    <name evidence="1" type="ORF">UFOPK4189_03075</name>
</gene>
<proteinExistence type="predicted"/>
<reference evidence="2" key="1">
    <citation type="submission" date="2020-05" db="EMBL/GenBank/DDBJ databases">
        <authorList>
            <person name="Chiriac C."/>
            <person name="Salcher M."/>
            <person name="Ghai R."/>
            <person name="Kavagutti S V."/>
        </authorList>
    </citation>
    <scope>NUCLEOTIDE SEQUENCE</scope>
</reference>
<protein>
    <submittedName>
        <fullName evidence="2">Unannotated protein</fullName>
    </submittedName>
</protein>